<reference evidence="1 2" key="1">
    <citation type="submission" date="2023-11" db="EMBL/GenBank/DDBJ databases">
        <title>Unpublished Manusciprt.</title>
        <authorList>
            <person name="Saticioglu I.B."/>
            <person name="Ay H."/>
            <person name="Ajmi N."/>
            <person name="Altun S."/>
            <person name="Duman M."/>
        </authorList>
    </citation>
    <scope>NUCLEOTIDE SEQUENCE [LARGE SCALE GENOMIC DNA]</scope>
    <source>
        <strain evidence="1 2">Fl-318</strain>
    </source>
</reference>
<evidence type="ECO:0000313" key="2">
    <source>
        <dbReference type="Proteomes" id="UP001273350"/>
    </source>
</evidence>
<evidence type="ECO:0008006" key="3">
    <source>
        <dbReference type="Google" id="ProtNLM"/>
    </source>
</evidence>
<accession>A0ABU4RJB9</accession>
<dbReference type="Proteomes" id="UP001273350">
    <property type="component" value="Unassembled WGS sequence"/>
</dbReference>
<sequence>MLLILFSLVFFISCNRKNKFREKYHYYRAINGRDTADLTISKSKNYFKGEFKIMYGSKAIMDSGYVRGKIVGDTLIGNYYYISYGGQGESLPITLLMRNKKLIYGSGVLTKWLGFRYFDTEIPIDFESPKYIFEKINENVK</sequence>
<organism evidence="1 2">
    <name type="scientific">Flavobacterium cupriresistens</name>
    <dbReference type="NCBI Taxonomy" id="2893885"/>
    <lineage>
        <taxon>Bacteria</taxon>
        <taxon>Pseudomonadati</taxon>
        <taxon>Bacteroidota</taxon>
        <taxon>Flavobacteriia</taxon>
        <taxon>Flavobacteriales</taxon>
        <taxon>Flavobacteriaceae</taxon>
        <taxon>Flavobacterium</taxon>
    </lineage>
</organism>
<protein>
    <recommendedName>
        <fullName evidence="3">Lipoprotein</fullName>
    </recommendedName>
</protein>
<dbReference type="EMBL" id="JAWXVI010000012">
    <property type="protein sequence ID" value="MDX6191859.1"/>
    <property type="molecule type" value="Genomic_DNA"/>
</dbReference>
<comment type="caution">
    <text evidence="1">The sequence shown here is derived from an EMBL/GenBank/DDBJ whole genome shotgun (WGS) entry which is preliminary data.</text>
</comment>
<name>A0ABU4RJB9_9FLAO</name>
<gene>
    <name evidence="1" type="ORF">SGQ83_21065</name>
</gene>
<evidence type="ECO:0000313" key="1">
    <source>
        <dbReference type="EMBL" id="MDX6191859.1"/>
    </source>
</evidence>
<dbReference type="RefSeq" id="WP_230002357.1">
    <property type="nucleotide sequence ID" value="NZ_CP087134.1"/>
</dbReference>
<keyword evidence="2" id="KW-1185">Reference proteome</keyword>
<proteinExistence type="predicted"/>